<dbReference type="AlphaFoldDB" id="A0A7J7I0Q6"/>
<keyword evidence="2" id="KW-1185">Reference proteome</keyword>
<gene>
    <name evidence="1" type="ORF">HYC85_005734</name>
</gene>
<reference evidence="2" key="1">
    <citation type="journal article" date="2020" name="Nat. Commun.">
        <title>Genome assembly of wild tea tree DASZ reveals pedigree and selection history of tea varieties.</title>
        <authorList>
            <person name="Zhang W."/>
            <person name="Zhang Y."/>
            <person name="Qiu H."/>
            <person name="Guo Y."/>
            <person name="Wan H."/>
            <person name="Zhang X."/>
            <person name="Scossa F."/>
            <person name="Alseekh S."/>
            <person name="Zhang Q."/>
            <person name="Wang P."/>
            <person name="Xu L."/>
            <person name="Schmidt M.H."/>
            <person name="Jia X."/>
            <person name="Li D."/>
            <person name="Zhu A."/>
            <person name="Guo F."/>
            <person name="Chen W."/>
            <person name="Ni D."/>
            <person name="Usadel B."/>
            <person name="Fernie A.R."/>
            <person name="Wen W."/>
        </authorList>
    </citation>
    <scope>NUCLEOTIDE SEQUENCE [LARGE SCALE GENOMIC DNA]</scope>
    <source>
        <strain evidence="2">cv. G240</strain>
    </source>
</reference>
<reference evidence="1 2" key="2">
    <citation type="submission" date="2020-07" db="EMBL/GenBank/DDBJ databases">
        <title>Genome assembly of wild tea tree DASZ reveals pedigree and selection history of tea varieties.</title>
        <authorList>
            <person name="Zhang W."/>
        </authorList>
    </citation>
    <scope>NUCLEOTIDE SEQUENCE [LARGE SCALE GENOMIC DNA]</scope>
    <source>
        <strain evidence="2">cv. G240</strain>
        <tissue evidence="1">Leaf</tissue>
    </source>
</reference>
<organism evidence="1 2">
    <name type="scientific">Camellia sinensis</name>
    <name type="common">Tea plant</name>
    <name type="synonym">Thea sinensis</name>
    <dbReference type="NCBI Taxonomy" id="4442"/>
    <lineage>
        <taxon>Eukaryota</taxon>
        <taxon>Viridiplantae</taxon>
        <taxon>Streptophyta</taxon>
        <taxon>Embryophyta</taxon>
        <taxon>Tracheophyta</taxon>
        <taxon>Spermatophyta</taxon>
        <taxon>Magnoliopsida</taxon>
        <taxon>eudicotyledons</taxon>
        <taxon>Gunneridae</taxon>
        <taxon>Pentapetalae</taxon>
        <taxon>asterids</taxon>
        <taxon>Ericales</taxon>
        <taxon>Theaceae</taxon>
        <taxon>Camellia</taxon>
    </lineage>
</organism>
<sequence length="81" mass="8960">MLKRCHMHSSHGKYASYKANISREKSLVSAISTTGGATMHSLAALLMQLNLELVVFLVDTLELTPAFLWQTQLQQAPISMV</sequence>
<evidence type="ECO:0000313" key="1">
    <source>
        <dbReference type="EMBL" id="KAF5958509.1"/>
    </source>
</evidence>
<evidence type="ECO:0000313" key="2">
    <source>
        <dbReference type="Proteomes" id="UP000593564"/>
    </source>
</evidence>
<protein>
    <submittedName>
        <fullName evidence="1">Uncharacterized protein</fullName>
    </submittedName>
</protein>
<comment type="caution">
    <text evidence="1">The sequence shown here is derived from an EMBL/GenBank/DDBJ whole genome shotgun (WGS) entry which is preliminary data.</text>
</comment>
<name>A0A7J7I0Q6_CAMSI</name>
<accession>A0A7J7I0Q6</accession>
<dbReference type="Proteomes" id="UP000593564">
    <property type="component" value="Unassembled WGS sequence"/>
</dbReference>
<proteinExistence type="predicted"/>
<dbReference type="EMBL" id="JACBKZ010000002">
    <property type="protein sequence ID" value="KAF5958509.1"/>
    <property type="molecule type" value="Genomic_DNA"/>
</dbReference>